<dbReference type="Gene3D" id="3.40.50.720">
    <property type="entry name" value="NAD(P)-binding Rossmann-like Domain"/>
    <property type="match status" value="1"/>
</dbReference>
<dbReference type="InterPro" id="IPR016040">
    <property type="entry name" value="NAD(P)-bd_dom"/>
</dbReference>
<dbReference type="SUPFAM" id="SSF51735">
    <property type="entry name" value="NAD(P)-binding Rossmann-fold domains"/>
    <property type="match status" value="1"/>
</dbReference>
<evidence type="ECO:0000313" key="2">
    <source>
        <dbReference type="EMBL" id="UQS83689.1"/>
    </source>
</evidence>
<sequence>MKILIIGATGMAGSALVKQAVAHGHEVTGISRSKADLTALKEQITSDLFTILAGDAFALTKADLKLFDVVIDAFGTAPQTAYLHVDLATHLVAQLRELSKPRLGFILGAGSLTTGSDKHLFVKDMQNDPQNASFIAIPENQLAELQFLQNIDNVDWFGISPGVLFQAGAATKYLLGHDDLLYNDLGKSQTSSETMAQVVLSEIEDPKHHQERFTVINA</sequence>
<protein>
    <submittedName>
        <fullName evidence="2">NAD(P)H-binding protein</fullName>
    </submittedName>
</protein>
<dbReference type="EMBL" id="CP093365">
    <property type="protein sequence ID" value="UQS83689.1"/>
    <property type="molecule type" value="Genomic_DNA"/>
</dbReference>
<proteinExistence type="predicted"/>
<feature type="domain" description="NAD(P)-binding" evidence="1">
    <location>
        <begin position="7"/>
        <end position="206"/>
    </location>
</feature>
<evidence type="ECO:0000313" key="3">
    <source>
        <dbReference type="Proteomes" id="UP000831947"/>
    </source>
</evidence>
<gene>
    <name evidence="2" type="ORF">MOO47_00355</name>
</gene>
<name>A0ABY4PD43_9LACO</name>
<accession>A0ABY4PD43</accession>
<dbReference type="PANTHER" id="PTHR43355">
    <property type="entry name" value="FLAVIN REDUCTASE (NADPH)"/>
    <property type="match status" value="1"/>
</dbReference>
<keyword evidence="3" id="KW-1185">Reference proteome</keyword>
<dbReference type="PANTHER" id="PTHR43355:SF2">
    <property type="entry name" value="FLAVIN REDUCTASE (NADPH)"/>
    <property type="match status" value="1"/>
</dbReference>
<dbReference type="RefSeq" id="WP_249512874.1">
    <property type="nucleotide sequence ID" value="NZ_CP093365.1"/>
</dbReference>
<organism evidence="2 3">
    <name type="scientific">Bombilactobacillus thymidiniphilus</name>
    <dbReference type="NCBI Taxonomy" id="2923363"/>
    <lineage>
        <taxon>Bacteria</taxon>
        <taxon>Bacillati</taxon>
        <taxon>Bacillota</taxon>
        <taxon>Bacilli</taxon>
        <taxon>Lactobacillales</taxon>
        <taxon>Lactobacillaceae</taxon>
        <taxon>Bombilactobacillus</taxon>
    </lineage>
</organism>
<dbReference type="InterPro" id="IPR036291">
    <property type="entry name" value="NAD(P)-bd_dom_sf"/>
</dbReference>
<dbReference type="InterPro" id="IPR051606">
    <property type="entry name" value="Polyketide_Oxido-like"/>
</dbReference>
<dbReference type="Proteomes" id="UP000831947">
    <property type="component" value="Chromosome"/>
</dbReference>
<evidence type="ECO:0000259" key="1">
    <source>
        <dbReference type="Pfam" id="PF13460"/>
    </source>
</evidence>
<reference evidence="2 3" key="1">
    <citation type="journal article" date="2022" name="Int. J. Syst. Evol. Microbiol.">
        <title>Apilactobacillus apisilvae sp. nov., Nicolia spurrieriana gen. nov. sp. nov., Bombilactobacillus folatiphilus sp. nov. and Bombilactobacillus thymidiniphilus sp. nov., four new lactic acid bacterial isolates from stingless bees Tetragonula carbonaria and Austroplebeia australis.</title>
        <authorList>
            <person name="Oliphant S.A."/>
            <person name="Watson-Haigh N.S."/>
            <person name="Sumby K.M."/>
            <person name="Gardner J."/>
            <person name="Groom S."/>
            <person name="Jiranek V."/>
        </authorList>
    </citation>
    <scope>NUCLEOTIDE SEQUENCE [LARGE SCALE GENOMIC DNA]</scope>
    <source>
        <strain evidence="2 3">SG4_A1</strain>
    </source>
</reference>
<dbReference type="Pfam" id="PF13460">
    <property type="entry name" value="NAD_binding_10"/>
    <property type="match status" value="1"/>
</dbReference>